<dbReference type="Proteomes" id="UP000295468">
    <property type="component" value="Unassembled WGS sequence"/>
</dbReference>
<sequence length="606" mass="68503">MSRSIKVGVIGSGATALFFLKHVSDQLEVFRDTLLEVTIFEKEDKMAMGMPYSPRTTDIYNLANISSDEIPELPETFGNWLRKQDNETLKALNIKDRDIDDSEVYSRVALGHYLHAQYNSLVNRLESRGVAVRELNNTKVADVVYDKPSTPVKVIDERGEKYDFSKVVIATGHAWIEGDQPDNGYYASPWPIQKLFPPEGSFHNFTIGTLGASLSAFDVVTSLAHRHGSFTENNGELKFTLVEGAADFRIQMHSAEGWLPHLQYLQEEPMREIYRHTDREKLLSLRDEDGFIRLETYFREICKPALREAFRKDQKTTDIDILDQPGFGIEDFVDLMSGEHEYQEAFEGMKHELAQAERSFANDQPAHWKETLDDLMYSLNFHAEMLPAEDHILLHKKIMPFLLNVISALPLSSARILLALYKAGCIELVTGKVEIPGDCGKGDKTKVIVEKENGGQEEITYPLFINCAGQDLVELEEFPFRALAEAGHVRKARARFKEYSETHHKGDESLSGNIFREGEEQHYYIGGIDIDPSYRVINVKGEVVDAICDIAFSHALGVRPYSYGLQACNATSKIMVANWLDQMQSEHSGAGGNSQITELYDETEKL</sequence>
<keyword evidence="4" id="KW-1185">Reference proteome</keyword>
<dbReference type="InterPro" id="IPR036188">
    <property type="entry name" value="FAD/NAD-bd_sf"/>
</dbReference>
<name>A0A4R6TGZ6_9FLAO</name>
<dbReference type="PANTHER" id="PTHR40254:SF1">
    <property type="entry name" value="BLR0577 PROTEIN"/>
    <property type="match status" value="1"/>
</dbReference>
<dbReference type="SUPFAM" id="SSF51905">
    <property type="entry name" value="FAD/NAD(P)-binding domain"/>
    <property type="match status" value="1"/>
</dbReference>
<dbReference type="InterPro" id="IPR038732">
    <property type="entry name" value="HpyO/CreE_NAD-binding"/>
</dbReference>
<gene>
    <name evidence="3" type="ORF">CLV82_2826</name>
</gene>
<accession>A0A4R6TGZ6</accession>
<reference evidence="3 4" key="1">
    <citation type="submission" date="2019-03" db="EMBL/GenBank/DDBJ databases">
        <title>Genomic Encyclopedia of Archaeal and Bacterial Type Strains, Phase II (KMG-II): from individual species to whole genera.</title>
        <authorList>
            <person name="Goeker M."/>
        </authorList>
    </citation>
    <scope>NUCLEOTIDE SEQUENCE [LARGE SCALE GENOMIC DNA]</scope>
    <source>
        <strain evidence="3 4">DSM 18435</strain>
    </source>
</reference>
<dbReference type="Pfam" id="PF13454">
    <property type="entry name" value="NAD_binding_9"/>
    <property type="match status" value="1"/>
</dbReference>
<feature type="compositionally biased region" description="Polar residues" evidence="1">
    <location>
        <begin position="586"/>
        <end position="597"/>
    </location>
</feature>
<dbReference type="RefSeq" id="WP_133644941.1">
    <property type="nucleotide sequence ID" value="NZ_SNYI01000003.1"/>
</dbReference>
<feature type="domain" description="FAD-dependent urate hydroxylase HpyO/Asp monooxygenase CreE-like FAD/NAD(P)-binding" evidence="2">
    <location>
        <begin position="9"/>
        <end position="173"/>
    </location>
</feature>
<dbReference type="EMBL" id="SNYI01000003">
    <property type="protein sequence ID" value="TDQ29368.1"/>
    <property type="molecule type" value="Genomic_DNA"/>
</dbReference>
<evidence type="ECO:0000259" key="2">
    <source>
        <dbReference type="Pfam" id="PF13454"/>
    </source>
</evidence>
<evidence type="ECO:0000313" key="4">
    <source>
        <dbReference type="Proteomes" id="UP000295468"/>
    </source>
</evidence>
<evidence type="ECO:0000256" key="1">
    <source>
        <dbReference type="SAM" id="MobiDB-lite"/>
    </source>
</evidence>
<feature type="region of interest" description="Disordered" evidence="1">
    <location>
        <begin position="586"/>
        <end position="606"/>
    </location>
</feature>
<dbReference type="InterPro" id="IPR052189">
    <property type="entry name" value="L-asp_N-monooxygenase_NS-form"/>
</dbReference>
<organism evidence="3 4">
    <name type="scientific">Zeaxanthinibacter enoshimensis</name>
    <dbReference type="NCBI Taxonomy" id="392009"/>
    <lineage>
        <taxon>Bacteria</taxon>
        <taxon>Pseudomonadati</taxon>
        <taxon>Bacteroidota</taxon>
        <taxon>Flavobacteriia</taxon>
        <taxon>Flavobacteriales</taxon>
        <taxon>Flavobacteriaceae</taxon>
        <taxon>Zeaxanthinibacter</taxon>
    </lineage>
</organism>
<dbReference type="AlphaFoldDB" id="A0A4R6TGZ6"/>
<evidence type="ECO:0000313" key="3">
    <source>
        <dbReference type="EMBL" id="TDQ29368.1"/>
    </source>
</evidence>
<comment type="caution">
    <text evidence="3">The sequence shown here is derived from an EMBL/GenBank/DDBJ whole genome shotgun (WGS) entry which is preliminary data.</text>
</comment>
<protein>
    <submittedName>
        <fullName evidence="3">FAD-NAD(P)-binding protein</fullName>
    </submittedName>
</protein>
<dbReference type="PANTHER" id="PTHR40254">
    <property type="entry name" value="BLR0577 PROTEIN"/>
    <property type="match status" value="1"/>
</dbReference>
<proteinExistence type="predicted"/>
<dbReference type="OrthoDB" id="6309046at2"/>